<sequence>MLLALLIGMNDPMPSSCPLPFPVVADRATALTIAAAVIAAAPKTPLPRNVMGYTLATRHSSGSHSWEVIQTPISAVKGLRFLDGEGLSMEIAICDGAVSNIRFNRAPLKKLPKGRAR</sequence>
<protein>
    <submittedName>
        <fullName evidence="1">Uncharacterized protein</fullName>
    </submittedName>
</protein>
<reference evidence="2" key="1">
    <citation type="submission" date="2023-07" db="EMBL/GenBank/DDBJ databases">
        <title>Whole genome sequence analysis of rice epiphytic Sphingomonas sanguinis OsEp_Plm_15B2.</title>
        <authorList>
            <person name="Sahu K.P."/>
            <person name="Asharani P."/>
            <person name="Reddy B."/>
            <person name="Kumar A."/>
        </authorList>
    </citation>
    <scope>NUCLEOTIDE SEQUENCE [LARGE SCALE GENOMIC DNA]</scope>
    <source>
        <strain evidence="2">OsEp_Plm_15B2</strain>
    </source>
</reference>
<gene>
    <name evidence="1" type="ORF">N4G62_17845</name>
</gene>
<proteinExistence type="predicted"/>
<dbReference type="RefSeq" id="WP_219020958.1">
    <property type="nucleotide sequence ID" value="NZ_CP079203.1"/>
</dbReference>
<dbReference type="Proteomes" id="UP001292182">
    <property type="component" value="Unassembled WGS sequence"/>
</dbReference>
<keyword evidence="2" id="KW-1185">Reference proteome</keyword>
<evidence type="ECO:0000313" key="1">
    <source>
        <dbReference type="EMBL" id="MDZ7283895.1"/>
    </source>
</evidence>
<dbReference type="EMBL" id="JAOBTW010000026">
    <property type="protein sequence ID" value="MDZ7283895.1"/>
    <property type="molecule type" value="Genomic_DNA"/>
</dbReference>
<name>A0ABU5LVE1_9SPHN</name>
<organism evidence="1 2">
    <name type="scientific">Sphingomonas sanguinis</name>
    <dbReference type="NCBI Taxonomy" id="33051"/>
    <lineage>
        <taxon>Bacteria</taxon>
        <taxon>Pseudomonadati</taxon>
        <taxon>Pseudomonadota</taxon>
        <taxon>Alphaproteobacteria</taxon>
        <taxon>Sphingomonadales</taxon>
        <taxon>Sphingomonadaceae</taxon>
        <taxon>Sphingomonas</taxon>
    </lineage>
</organism>
<accession>A0ABU5LVE1</accession>
<evidence type="ECO:0000313" key="2">
    <source>
        <dbReference type="Proteomes" id="UP001292182"/>
    </source>
</evidence>
<comment type="caution">
    <text evidence="1">The sequence shown here is derived from an EMBL/GenBank/DDBJ whole genome shotgun (WGS) entry which is preliminary data.</text>
</comment>